<organism evidence="6 7">
    <name type="scientific">Thermoactinomyces mirandus</name>
    <dbReference type="NCBI Taxonomy" id="2756294"/>
    <lineage>
        <taxon>Bacteria</taxon>
        <taxon>Bacillati</taxon>
        <taxon>Bacillota</taxon>
        <taxon>Bacilli</taxon>
        <taxon>Bacillales</taxon>
        <taxon>Thermoactinomycetaceae</taxon>
        <taxon>Thermoactinomyces</taxon>
    </lineage>
</organism>
<dbReference type="PANTHER" id="PTHR37306:SF1">
    <property type="entry name" value="COLICIN V PRODUCTION PROTEIN"/>
    <property type="match status" value="1"/>
</dbReference>
<proteinExistence type="predicted"/>
<dbReference type="Pfam" id="PF02674">
    <property type="entry name" value="Colicin_V"/>
    <property type="match status" value="1"/>
</dbReference>
<keyword evidence="2 5" id="KW-0812">Transmembrane</keyword>
<sequence length="177" mass="19263">MNFLDLIILFLMAGALIQGYKWGLILQITSLVNYILAIWIAFEFTDEFAPVISKLWSLPDSVSGGWMALVPVEKAIYSLIAFVVLLIGTRLLLSLAATLINQVANLPILSAVNRSGGVLFGLAKVLLLTFVLVNVLNVIPWSTGQKVVEGSFLASAVTGWTPDLAKELNQLFQGKML</sequence>
<dbReference type="InterPro" id="IPR003825">
    <property type="entry name" value="Colicin-V_CvpA"/>
</dbReference>
<dbReference type="GO" id="GO:0009403">
    <property type="term" value="P:toxin biosynthetic process"/>
    <property type="evidence" value="ECO:0007669"/>
    <property type="project" value="InterPro"/>
</dbReference>
<keyword evidence="3 5" id="KW-1133">Transmembrane helix</keyword>
<dbReference type="PANTHER" id="PTHR37306">
    <property type="entry name" value="COLICIN V PRODUCTION PROTEIN"/>
    <property type="match status" value="1"/>
</dbReference>
<feature type="transmembrane region" description="Helical" evidence="5">
    <location>
        <begin position="31"/>
        <end position="56"/>
    </location>
</feature>
<evidence type="ECO:0000256" key="3">
    <source>
        <dbReference type="ARBA" id="ARBA00022989"/>
    </source>
</evidence>
<accession>A0A7W2AQM8</accession>
<evidence type="ECO:0000313" key="6">
    <source>
        <dbReference type="EMBL" id="MBA4601673.1"/>
    </source>
</evidence>
<name>A0A7W2AQM8_9BACL</name>
<keyword evidence="4 5" id="KW-0472">Membrane</keyword>
<reference evidence="6 7" key="1">
    <citation type="submission" date="2020-07" db="EMBL/GenBank/DDBJ databases">
        <title>Thermoactinomyces phylogeny.</title>
        <authorList>
            <person name="Dunlap C."/>
        </authorList>
    </citation>
    <scope>NUCLEOTIDE SEQUENCE [LARGE SCALE GENOMIC DNA]</scope>
    <source>
        <strain evidence="6 7">AMNI-1</strain>
    </source>
</reference>
<dbReference type="EMBL" id="JACEOL010000014">
    <property type="protein sequence ID" value="MBA4601673.1"/>
    <property type="molecule type" value="Genomic_DNA"/>
</dbReference>
<comment type="subcellular location">
    <subcellularLocation>
        <location evidence="1">Membrane</location>
        <topology evidence="1">Multi-pass membrane protein</topology>
    </subcellularLocation>
</comment>
<dbReference type="AlphaFoldDB" id="A0A7W2AQM8"/>
<evidence type="ECO:0000256" key="1">
    <source>
        <dbReference type="ARBA" id="ARBA00004141"/>
    </source>
</evidence>
<evidence type="ECO:0000256" key="5">
    <source>
        <dbReference type="SAM" id="Phobius"/>
    </source>
</evidence>
<protein>
    <submittedName>
        <fullName evidence="6">CvpA family protein</fullName>
    </submittedName>
</protein>
<feature type="transmembrane region" description="Helical" evidence="5">
    <location>
        <begin position="76"/>
        <end position="97"/>
    </location>
</feature>
<comment type="caution">
    <text evidence="6">The sequence shown here is derived from an EMBL/GenBank/DDBJ whole genome shotgun (WGS) entry which is preliminary data.</text>
</comment>
<gene>
    <name evidence="6" type="ORF">H2C83_04920</name>
</gene>
<evidence type="ECO:0000313" key="7">
    <source>
        <dbReference type="Proteomes" id="UP000538292"/>
    </source>
</evidence>
<feature type="transmembrane region" description="Helical" evidence="5">
    <location>
        <begin position="118"/>
        <end position="139"/>
    </location>
</feature>
<evidence type="ECO:0000256" key="4">
    <source>
        <dbReference type="ARBA" id="ARBA00023136"/>
    </source>
</evidence>
<keyword evidence="7" id="KW-1185">Reference proteome</keyword>
<dbReference type="Proteomes" id="UP000538292">
    <property type="component" value="Unassembled WGS sequence"/>
</dbReference>
<dbReference type="GO" id="GO:0016020">
    <property type="term" value="C:membrane"/>
    <property type="evidence" value="ECO:0007669"/>
    <property type="project" value="UniProtKB-SubCell"/>
</dbReference>
<dbReference type="RefSeq" id="WP_181738392.1">
    <property type="nucleotide sequence ID" value="NZ_JACEOL010000014.1"/>
</dbReference>
<evidence type="ECO:0000256" key="2">
    <source>
        <dbReference type="ARBA" id="ARBA00022692"/>
    </source>
</evidence>